<accession>A0A2G5NRX4</accession>
<reference evidence="1 2" key="1">
    <citation type="journal article" date="2018" name="Front. Microbiol.">
        <title>Description and Comparative Genomics of Macrococcus caseolyticus subsp. hominis subsp. nov., Macrococcus goetzii sp. nov., Macrococcus epidermidis sp. nov., and Macrococcus bohemicus sp. nov., Novel Macrococci From Human Clinical Material With Virulence Potential and Suspected Uptake of Foreign DNA by Natural Transformation.</title>
        <authorList>
            <person name="Maslanova I."/>
            <person name="Wertheimer Z."/>
            <person name="Sedlacek I."/>
            <person name="Svec P."/>
            <person name="Indrakova A."/>
            <person name="Kovarovic V."/>
            <person name="Schumann P."/>
            <person name="Sproer C."/>
            <person name="Kralova S."/>
            <person name="Sedo O."/>
            <person name="Kristofova L."/>
            <person name="Vrbovska V."/>
            <person name="Fuzik T."/>
            <person name="Petras P."/>
            <person name="Zdrahal Z."/>
            <person name="Ruzickova V."/>
            <person name="Doskar J."/>
            <person name="Pantucek R."/>
        </authorList>
    </citation>
    <scope>NUCLEOTIDE SEQUENCE [LARGE SCALE GENOMIC DNA]</scope>
    <source>
        <strain evidence="1 2">CCM 4927</strain>
    </source>
</reference>
<dbReference type="AlphaFoldDB" id="A0A2G5NRX4"/>
<evidence type="ECO:0000313" key="1">
    <source>
        <dbReference type="EMBL" id="RAI82871.1"/>
    </source>
</evidence>
<comment type="caution">
    <text evidence="1">The sequence shown here is derived from an EMBL/GenBank/DDBJ whole genome shotgun (WGS) entry which is preliminary data.</text>
</comment>
<gene>
    <name evidence="1" type="ORF">BFS35_004070</name>
</gene>
<keyword evidence="2" id="KW-1185">Reference proteome</keyword>
<dbReference type="RefSeq" id="WP_099577591.1">
    <property type="nucleotide sequence ID" value="NZ_MJBI02000001.1"/>
</dbReference>
<evidence type="ECO:0000313" key="2">
    <source>
        <dbReference type="Proteomes" id="UP000229523"/>
    </source>
</evidence>
<sequence>MYLLLIISMIIEQKEALERYKDKSNTNMQILKECLRHYSKNEQRDIKRYLISNGNYGRIDLIEQLRKDIFEYRLNGFLERDTEQFKAEDIKTYGKCLIAV</sequence>
<name>A0A2G5NRX4_9STAP</name>
<organism evidence="1 2">
    <name type="scientific">Macrococcoides goetzii</name>
    <dbReference type="NCBI Taxonomy" id="1891097"/>
    <lineage>
        <taxon>Bacteria</taxon>
        <taxon>Bacillati</taxon>
        <taxon>Bacillota</taxon>
        <taxon>Bacilli</taxon>
        <taxon>Bacillales</taxon>
        <taxon>Staphylococcaceae</taxon>
        <taxon>Macrococcoides</taxon>
    </lineage>
</organism>
<dbReference type="Proteomes" id="UP000229523">
    <property type="component" value="Unassembled WGS sequence"/>
</dbReference>
<protein>
    <submittedName>
        <fullName evidence="1">Uncharacterized protein</fullName>
    </submittedName>
</protein>
<proteinExistence type="predicted"/>
<dbReference type="EMBL" id="MJBI02000001">
    <property type="protein sequence ID" value="RAI82871.1"/>
    <property type="molecule type" value="Genomic_DNA"/>
</dbReference>